<keyword evidence="2" id="KW-1133">Transmembrane helix</keyword>
<accession>A0A2H0LQD1</accession>
<evidence type="ECO:0000256" key="1">
    <source>
        <dbReference type="SAM" id="MobiDB-lite"/>
    </source>
</evidence>
<comment type="caution">
    <text evidence="3">The sequence shown here is derived from an EMBL/GenBank/DDBJ whole genome shotgun (WGS) entry which is preliminary data.</text>
</comment>
<keyword evidence="2" id="KW-0472">Membrane</keyword>
<dbReference type="AlphaFoldDB" id="A0A2H0LQD1"/>
<evidence type="ECO:0000313" key="4">
    <source>
        <dbReference type="Proteomes" id="UP000230859"/>
    </source>
</evidence>
<protein>
    <recommendedName>
        <fullName evidence="5">Type 4 fimbrial biogenesis protein PilX N-terminal domain-containing protein</fullName>
    </recommendedName>
</protein>
<gene>
    <name evidence="3" type="ORF">COV74_04210</name>
</gene>
<reference evidence="3 4" key="1">
    <citation type="submission" date="2017-09" db="EMBL/GenBank/DDBJ databases">
        <title>Depth-based differentiation of microbial function through sediment-hosted aquifers and enrichment of novel symbionts in the deep terrestrial subsurface.</title>
        <authorList>
            <person name="Probst A.J."/>
            <person name="Ladd B."/>
            <person name="Jarett J.K."/>
            <person name="Geller-Mcgrath D.E."/>
            <person name="Sieber C.M."/>
            <person name="Emerson J.B."/>
            <person name="Anantharaman K."/>
            <person name="Thomas B.C."/>
            <person name="Malmstrom R."/>
            <person name="Stieglmeier M."/>
            <person name="Klingl A."/>
            <person name="Woyke T."/>
            <person name="Ryan C.M."/>
            <person name="Banfield J.F."/>
        </authorList>
    </citation>
    <scope>NUCLEOTIDE SEQUENCE [LARGE SCALE GENOMIC DNA]</scope>
    <source>
        <strain evidence="3">CG11_big_fil_rev_8_21_14_0_20_45_26</strain>
    </source>
</reference>
<feature type="region of interest" description="Disordered" evidence="1">
    <location>
        <begin position="165"/>
        <end position="198"/>
    </location>
</feature>
<sequence length="340" mass="35921">MTTQQNQHWLKGERGFGLLWVYFVTVILGLSSLALYNLALWQTKTQVIELNREKAFYYAEAALDQKLQELRLGNVADIALSNIGQGSYAAVYDAGEKTITATGTTNGATRTIVAKIKKTIPPGVRGAISGNGDMSTNGGIVVDGRDHDTNGNVIGNGTYGLATSGSYSQSGSSQVGGNGVAPADPAEPGTVEEDGPGVATTPEEALGLAPGALDAYKTTTTPTLPMNNQIVYMTDNEGSNEWIAPDFGTAENPSTGILIFHNESGTAKLKNLKGYFHGIIITDDIEHINNNVEILGAVIVMANDKNIGNGNAYVKYSSIAIGNTPLAANYSIISWEDMLN</sequence>
<evidence type="ECO:0000256" key="2">
    <source>
        <dbReference type="SAM" id="Phobius"/>
    </source>
</evidence>
<evidence type="ECO:0008006" key="5">
    <source>
        <dbReference type="Google" id="ProtNLM"/>
    </source>
</evidence>
<dbReference type="Proteomes" id="UP000230859">
    <property type="component" value="Unassembled WGS sequence"/>
</dbReference>
<evidence type="ECO:0000313" key="3">
    <source>
        <dbReference type="EMBL" id="PIQ86588.1"/>
    </source>
</evidence>
<organism evidence="3 4">
    <name type="scientific">Candidatus Abzuiibacterium crystallinum</name>
    <dbReference type="NCBI Taxonomy" id="1974748"/>
    <lineage>
        <taxon>Bacteria</taxon>
        <taxon>Pseudomonadati</taxon>
        <taxon>Candidatus Omnitrophota</taxon>
        <taxon>Candidatus Abzuiibacterium</taxon>
    </lineage>
</organism>
<name>A0A2H0LQD1_9BACT</name>
<dbReference type="EMBL" id="PCVY01000040">
    <property type="protein sequence ID" value="PIQ86588.1"/>
    <property type="molecule type" value="Genomic_DNA"/>
</dbReference>
<keyword evidence="2" id="KW-0812">Transmembrane</keyword>
<proteinExistence type="predicted"/>
<feature type="transmembrane region" description="Helical" evidence="2">
    <location>
        <begin position="20"/>
        <end position="41"/>
    </location>
</feature>